<dbReference type="PANTHER" id="PTHR12415:SF0">
    <property type="entry name" value="TYROSYL-DNA PHOSPHODIESTERASE 1"/>
    <property type="match status" value="1"/>
</dbReference>
<organism evidence="10 11">
    <name type="scientific">Platanthera guangdongensis</name>
    <dbReference type="NCBI Taxonomy" id="2320717"/>
    <lineage>
        <taxon>Eukaryota</taxon>
        <taxon>Viridiplantae</taxon>
        <taxon>Streptophyta</taxon>
        <taxon>Embryophyta</taxon>
        <taxon>Tracheophyta</taxon>
        <taxon>Spermatophyta</taxon>
        <taxon>Magnoliopsida</taxon>
        <taxon>Liliopsida</taxon>
        <taxon>Asparagales</taxon>
        <taxon>Orchidaceae</taxon>
        <taxon>Orchidoideae</taxon>
        <taxon>Orchideae</taxon>
        <taxon>Orchidinae</taxon>
        <taxon>Platanthera</taxon>
    </lineage>
</organism>
<comment type="caution">
    <text evidence="10">The sequence shown here is derived from an EMBL/GenBank/DDBJ whole genome shotgun (WGS) entry which is preliminary data.</text>
</comment>
<dbReference type="InterPro" id="IPR008984">
    <property type="entry name" value="SMAD_FHA_dom_sf"/>
</dbReference>
<keyword evidence="4" id="KW-0227">DNA damage</keyword>
<feature type="signal peptide" evidence="9">
    <location>
        <begin position="1"/>
        <end position="17"/>
    </location>
</feature>
<dbReference type="SUPFAM" id="SSF56024">
    <property type="entry name" value="Phospholipase D/nuclease"/>
    <property type="match status" value="2"/>
</dbReference>
<reference evidence="10 11" key="1">
    <citation type="journal article" date="2022" name="Nat. Plants">
        <title>Genomes of leafy and leafless Platanthera orchids illuminate the evolution of mycoheterotrophy.</title>
        <authorList>
            <person name="Li M.H."/>
            <person name="Liu K.W."/>
            <person name="Li Z."/>
            <person name="Lu H.C."/>
            <person name="Ye Q.L."/>
            <person name="Zhang D."/>
            <person name="Wang J.Y."/>
            <person name="Li Y.F."/>
            <person name="Zhong Z.M."/>
            <person name="Liu X."/>
            <person name="Yu X."/>
            <person name="Liu D.K."/>
            <person name="Tu X.D."/>
            <person name="Liu B."/>
            <person name="Hao Y."/>
            <person name="Liao X.Y."/>
            <person name="Jiang Y.T."/>
            <person name="Sun W.H."/>
            <person name="Chen J."/>
            <person name="Chen Y.Q."/>
            <person name="Ai Y."/>
            <person name="Zhai J.W."/>
            <person name="Wu S.S."/>
            <person name="Zhou Z."/>
            <person name="Hsiao Y.Y."/>
            <person name="Wu W.L."/>
            <person name="Chen Y.Y."/>
            <person name="Lin Y.F."/>
            <person name="Hsu J.L."/>
            <person name="Li C.Y."/>
            <person name="Wang Z.W."/>
            <person name="Zhao X."/>
            <person name="Zhong W.Y."/>
            <person name="Ma X.K."/>
            <person name="Ma L."/>
            <person name="Huang J."/>
            <person name="Chen G.Z."/>
            <person name="Huang M.Z."/>
            <person name="Huang L."/>
            <person name="Peng D.H."/>
            <person name="Luo Y.B."/>
            <person name="Zou S.Q."/>
            <person name="Chen S.P."/>
            <person name="Lan S."/>
            <person name="Tsai W.C."/>
            <person name="Van de Peer Y."/>
            <person name="Liu Z.J."/>
        </authorList>
    </citation>
    <scope>NUCLEOTIDE SEQUENCE [LARGE SCALE GENOMIC DNA]</scope>
    <source>
        <strain evidence="10">Lor288</strain>
    </source>
</reference>
<sequence>MLQVTLGLLLPLQSNLAVSYSAARISVYEGVNFVGRNDAKIADKRVSRKHISLHGSSDGVVELVVEGPNPVIFKSMNLKRRLNSGEKIIINDGDILELIPGSHFFKYVKAVEHVSSSGRDLHFSDKALKQADEAAFVYMGSHQILQDEALARTLQNLEDNNFLEVSHSVACRSGFSLSTDDAIKVSSNCKEFHEFDISHDRLSLIFRLMRVQGLPEWANKDSVAIDDIIKGNILVAILSNYMVDIEWLKSACPKLWLIPHVLIVHGESESRVDDLQKKKPVNWVLHKPPLPISYGTHHSKAMLLVYEKGVRVIIHTANLIHVDWNNKTQGLWMQDFPYKNVQSFSESSLFETDLIDYLNALKWPGLRVNLPKIGEINFTASFFKKFDYSGSTVRLVASVPGYHSGSNLKKWGHMKIRTVLEECEFDEEFIKAPLVYQFSSLGSLDERWMSEFGASMSSGNSHDKIPLGSGKPSIIWPTVEDVRCSLEGYAAGSAIPSPQKNVEKEFLKKYWSRWKANHVGRCRAMPHVKSYARHCAQNLAWFLLTSANLSKAAWGALQKNNSQLMVRSYELGVLFLPSAIKGSLCQFSCTGNGDMES</sequence>
<dbReference type="CDD" id="cd09122">
    <property type="entry name" value="PLDc_Tdp1_1"/>
    <property type="match status" value="1"/>
</dbReference>
<name>A0ABR2M7P4_9ASPA</name>
<evidence type="ECO:0000256" key="8">
    <source>
        <dbReference type="ARBA" id="ARBA00023242"/>
    </source>
</evidence>
<comment type="subcellular location">
    <subcellularLocation>
        <location evidence="1">Nucleus</location>
    </subcellularLocation>
</comment>
<dbReference type="Gene3D" id="3.30.870.10">
    <property type="entry name" value="Endonuclease Chain A"/>
    <property type="match status" value="2"/>
</dbReference>
<proteinExistence type="inferred from homology"/>
<evidence type="ECO:0000256" key="3">
    <source>
        <dbReference type="ARBA" id="ARBA00022722"/>
    </source>
</evidence>
<evidence type="ECO:0000256" key="9">
    <source>
        <dbReference type="SAM" id="SignalP"/>
    </source>
</evidence>
<keyword evidence="11" id="KW-1185">Reference proteome</keyword>
<dbReference type="Proteomes" id="UP001412067">
    <property type="component" value="Unassembled WGS sequence"/>
</dbReference>
<keyword evidence="9" id="KW-0732">Signal</keyword>
<dbReference type="PANTHER" id="PTHR12415">
    <property type="entry name" value="TYROSYL-DNA PHOSPHODIESTERASE 1"/>
    <property type="match status" value="1"/>
</dbReference>
<dbReference type="Pfam" id="PF06087">
    <property type="entry name" value="Tyr-DNA_phospho"/>
    <property type="match status" value="1"/>
</dbReference>
<evidence type="ECO:0000256" key="4">
    <source>
        <dbReference type="ARBA" id="ARBA00022763"/>
    </source>
</evidence>
<evidence type="ECO:0008006" key="12">
    <source>
        <dbReference type="Google" id="ProtNLM"/>
    </source>
</evidence>
<protein>
    <recommendedName>
        <fullName evidence="12">Tyrosyl-DNA phosphodiesterase 1</fullName>
    </recommendedName>
</protein>
<keyword evidence="6" id="KW-0269">Exonuclease</keyword>
<evidence type="ECO:0000313" key="11">
    <source>
        <dbReference type="Proteomes" id="UP001412067"/>
    </source>
</evidence>
<evidence type="ECO:0000256" key="1">
    <source>
        <dbReference type="ARBA" id="ARBA00004123"/>
    </source>
</evidence>
<gene>
    <name evidence="10" type="ORF">KSP40_PGU009960</name>
</gene>
<keyword evidence="8" id="KW-0539">Nucleus</keyword>
<evidence type="ECO:0000313" key="10">
    <source>
        <dbReference type="EMBL" id="KAK8960207.1"/>
    </source>
</evidence>
<evidence type="ECO:0000256" key="2">
    <source>
        <dbReference type="ARBA" id="ARBA00010205"/>
    </source>
</evidence>
<keyword evidence="5" id="KW-0378">Hydrolase</keyword>
<comment type="similarity">
    <text evidence="2">Belongs to the tyrosyl-DNA phosphodiesterase family.</text>
</comment>
<dbReference type="SUPFAM" id="SSF49879">
    <property type="entry name" value="SMAD/FHA domain"/>
    <property type="match status" value="1"/>
</dbReference>
<evidence type="ECO:0000256" key="5">
    <source>
        <dbReference type="ARBA" id="ARBA00022801"/>
    </source>
</evidence>
<keyword evidence="7" id="KW-0234">DNA repair</keyword>
<dbReference type="CDD" id="cd22671">
    <property type="entry name" value="FHA_APTX-like"/>
    <property type="match status" value="1"/>
</dbReference>
<feature type="chain" id="PRO_5046420550" description="Tyrosyl-DNA phosphodiesterase 1" evidence="9">
    <location>
        <begin position="18"/>
        <end position="597"/>
    </location>
</feature>
<dbReference type="Gene3D" id="2.60.200.20">
    <property type="match status" value="1"/>
</dbReference>
<evidence type="ECO:0000256" key="7">
    <source>
        <dbReference type="ARBA" id="ARBA00023204"/>
    </source>
</evidence>
<dbReference type="InterPro" id="IPR010347">
    <property type="entry name" value="Tdp1"/>
</dbReference>
<keyword evidence="3" id="KW-0540">Nuclease</keyword>
<evidence type="ECO:0000256" key="6">
    <source>
        <dbReference type="ARBA" id="ARBA00022839"/>
    </source>
</evidence>
<dbReference type="EMBL" id="JBBWWR010000010">
    <property type="protein sequence ID" value="KAK8960207.1"/>
    <property type="molecule type" value="Genomic_DNA"/>
</dbReference>
<accession>A0ABR2M7P4</accession>